<gene>
    <name evidence="1" type="ORF">HPB49_012011</name>
</gene>
<keyword evidence="2" id="KW-1185">Reference proteome</keyword>
<accession>A0ACB8DNU9</accession>
<proteinExistence type="predicted"/>
<dbReference type="EMBL" id="CM023479">
    <property type="protein sequence ID" value="KAH7974200.1"/>
    <property type="molecule type" value="Genomic_DNA"/>
</dbReference>
<organism evidence="1 2">
    <name type="scientific">Dermacentor silvarum</name>
    <name type="common">Tick</name>
    <dbReference type="NCBI Taxonomy" id="543639"/>
    <lineage>
        <taxon>Eukaryota</taxon>
        <taxon>Metazoa</taxon>
        <taxon>Ecdysozoa</taxon>
        <taxon>Arthropoda</taxon>
        <taxon>Chelicerata</taxon>
        <taxon>Arachnida</taxon>
        <taxon>Acari</taxon>
        <taxon>Parasitiformes</taxon>
        <taxon>Ixodida</taxon>
        <taxon>Ixodoidea</taxon>
        <taxon>Ixodidae</taxon>
        <taxon>Rhipicephalinae</taxon>
        <taxon>Dermacentor</taxon>
    </lineage>
</organism>
<sequence length="447" mass="49987">MMQVQVNGEDISPEEFLEGNGWCTIRYKTQSNRETAQSNTQNGAHSHTGEGANGNRQRSRQQQRNVKQQVIRNSKMPLLPRSDFKIVIRPRGGLDVATTGTVRLASAIYRAANVPAQEAGEDTVCSNNRQNITVVNTPHATHAAKYRQLEAITIGDRRHEVSAYETAPDYTVKGIIRGIPLEEDAKAAEEAEEAAKATSSAGKSRSRSRTRSRGRSRSRSRTPDSRKQRRLRSRTPRRTATRDTETTEKVSWADAVTGKRAPTAKAGDKTPAKTETKIAKLTQAIQALQKQIEHMQTQIRAKDELIEQLQHAVKSGTDTEAMQETQEELIGNDEVVCPDTKRRPTPTENTQETQELIEDDEVEFPDTKRRPTPALTEATRRKRTRAAIRDARIDALEARLSNLEESIIASITRTIQQSLESVHLRLSRLEATNSTIVPSHREAAQHM</sequence>
<evidence type="ECO:0000313" key="1">
    <source>
        <dbReference type="EMBL" id="KAH7974200.1"/>
    </source>
</evidence>
<protein>
    <submittedName>
        <fullName evidence="1">Uncharacterized protein</fullName>
    </submittedName>
</protein>
<name>A0ACB8DNU9_DERSI</name>
<evidence type="ECO:0000313" key="2">
    <source>
        <dbReference type="Proteomes" id="UP000821865"/>
    </source>
</evidence>
<dbReference type="Proteomes" id="UP000821865">
    <property type="component" value="Chromosome 10"/>
</dbReference>
<reference evidence="1" key="1">
    <citation type="submission" date="2020-05" db="EMBL/GenBank/DDBJ databases">
        <title>Large-scale comparative analyses of tick genomes elucidate their genetic diversity and vector capacities.</title>
        <authorList>
            <person name="Jia N."/>
            <person name="Wang J."/>
            <person name="Shi W."/>
            <person name="Du L."/>
            <person name="Sun Y."/>
            <person name="Zhan W."/>
            <person name="Jiang J."/>
            <person name="Wang Q."/>
            <person name="Zhang B."/>
            <person name="Ji P."/>
            <person name="Sakyi L.B."/>
            <person name="Cui X."/>
            <person name="Yuan T."/>
            <person name="Jiang B."/>
            <person name="Yang W."/>
            <person name="Lam T.T.-Y."/>
            <person name="Chang Q."/>
            <person name="Ding S."/>
            <person name="Wang X."/>
            <person name="Zhu J."/>
            <person name="Ruan X."/>
            <person name="Zhao L."/>
            <person name="Wei J."/>
            <person name="Que T."/>
            <person name="Du C."/>
            <person name="Cheng J."/>
            <person name="Dai P."/>
            <person name="Han X."/>
            <person name="Huang E."/>
            <person name="Gao Y."/>
            <person name="Liu J."/>
            <person name="Shao H."/>
            <person name="Ye R."/>
            <person name="Li L."/>
            <person name="Wei W."/>
            <person name="Wang X."/>
            <person name="Wang C."/>
            <person name="Yang T."/>
            <person name="Huo Q."/>
            <person name="Li W."/>
            <person name="Guo W."/>
            <person name="Chen H."/>
            <person name="Zhou L."/>
            <person name="Ni X."/>
            <person name="Tian J."/>
            <person name="Zhou Y."/>
            <person name="Sheng Y."/>
            <person name="Liu T."/>
            <person name="Pan Y."/>
            <person name="Xia L."/>
            <person name="Li J."/>
            <person name="Zhao F."/>
            <person name="Cao W."/>
        </authorList>
    </citation>
    <scope>NUCLEOTIDE SEQUENCE</scope>
    <source>
        <strain evidence="1">Dsil-2018</strain>
    </source>
</reference>
<comment type="caution">
    <text evidence="1">The sequence shown here is derived from an EMBL/GenBank/DDBJ whole genome shotgun (WGS) entry which is preliminary data.</text>
</comment>